<evidence type="ECO:0000313" key="18">
    <source>
        <dbReference type="EMBL" id="CAL5131858.1"/>
    </source>
</evidence>
<evidence type="ECO:0000256" key="5">
    <source>
        <dbReference type="ARBA" id="ARBA00022527"/>
    </source>
</evidence>
<dbReference type="SMART" id="SM00220">
    <property type="entry name" value="S_TKc"/>
    <property type="match status" value="1"/>
</dbReference>
<dbReference type="GO" id="GO:0005829">
    <property type="term" value="C:cytosol"/>
    <property type="evidence" value="ECO:0007669"/>
    <property type="project" value="TreeGrafter"/>
</dbReference>
<dbReference type="GO" id="GO:0061709">
    <property type="term" value="P:reticulophagy"/>
    <property type="evidence" value="ECO:0007669"/>
    <property type="project" value="TreeGrafter"/>
</dbReference>
<evidence type="ECO:0000313" key="19">
    <source>
        <dbReference type="Proteomes" id="UP001497525"/>
    </source>
</evidence>
<dbReference type="Pfam" id="PF00069">
    <property type="entry name" value="Pkinase"/>
    <property type="match status" value="1"/>
</dbReference>
<dbReference type="InterPro" id="IPR000719">
    <property type="entry name" value="Prot_kinase_dom"/>
</dbReference>
<dbReference type="PROSITE" id="PS00108">
    <property type="entry name" value="PROTEIN_KINASE_ST"/>
    <property type="match status" value="1"/>
</dbReference>
<dbReference type="GO" id="GO:0034045">
    <property type="term" value="C:phagophore assembly site membrane"/>
    <property type="evidence" value="ECO:0007669"/>
    <property type="project" value="TreeGrafter"/>
</dbReference>
<dbReference type="Gene3D" id="1.20.58.80">
    <property type="entry name" value="Phosphotransferase system, lactose/cellobiose-type IIA subunit"/>
    <property type="match status" value="1"/>
</dbReference>
<dbReference type="GO" id="GO:0042594">
    <property type="term" value="P:response to starvation"/>
    <property type="evidence" value="ECO:0007669"/>
    <property type="project" value="TreeGrafter"/>
</dbReference>
<comment type="subcellular location">
    <subcellularLocation>
        <location evidence="1">Cytoplasm</location>
    </subcellularLocation>
</comment>
<feature type="domain" description="Protein kinase" evidence="17">
    <location>
        <begin position="7"/>
        <end position="262"/>
    </location>
</feature>
<dbReference type="InterPro" id="IPR007330">
    <property type="entry name" value="MIT_dom"/>
</dbReference>
<feature type="compositionally biased region" description="Basic and acidic residues" evidence="16">
    <location>
        <begin position="441"/>
        <end position="452"/>
    </location>
</feature>
<dbReference type="EMBL" id="CAXLJL010000112">
    <property type="protein sequence ID" value="CAL5131858.1"/>
    <property type="molecule type" value="Genomic_DNA"/>
</dbReference>
<proteinExistence type="predicted"/>
<evidence type="ECO:0000256" key="2">
    <source>
        <dbReference type="ARBA" id="ARBA00012513"/>
    </source>
</evidence>
<reference evidence="18" key="1">
    <citation type="submission" date="2024-06" db="EMBL/GenBank/DDBJ databases">
        <authorList>
            <person name="Liu X."/>
            <person name="Lenzi L."/>
            <person name="Haldenby T S."/>
            <person name="Uol C."/>
        </authorList>
    </citation>
    <scope>NUCLEOTIDE SEQUENCE</scope>
</reference>
<feature type="region of interest" description="Disordered" evidence="16">
    <location>
        <begin position="337"/>
        <end position="554"/>
    </location>
</feature>
<gene>
    <name evidence="18" type="ORF">CDAUBV1_LOCUS4397</name>
</gene>
<evidence type="ECO:0000256" key="7">
    <source>
        <dbReference type="ARBA" id="ARBA00022737"/>
    </source>
</evidence>
<keyword evidence="9" id="KW-0418">Kinase</keyword>
<comment type="caution">
    <text evidence="18">The sequence shown here is derived from an EMBL/GenBank/DDBJ whole genome shotgun (WGS) entry which is preliminary data.</text>
</comment>
<dbReference type="InterPro" id="IPR045269">
    <property type="entry name" value="Atg1-like"/>
</dbReference>
<dbReference type="SUPFAM" id="SSF56112">
    <property type="entry name" value="Protein kinase-like (PK-like)"/>
    <property type="match status" value="1"/>
</dbReference>
<dbReference type="GO" id="GO:0005776">
    <property type="term" value="C:autophagosome"/>
    <property type="evidence" value="ECO:0007669"/>
    <property type="project" value="TreeGrafter"/>
</dbReference>
<dbReference type="GO" id="GO:0005524">
    <property type="term" value="F:ATP binding"/>
    <property type="evidence" value="ECO:0007669"/>
    <property type="project" value="UniProtKB-UniRule"/>
</dbReference>
<evidence type="ECO:0000256" key="1">
    <source>
        <dbReference type="ARBA" id="ARBA00004496"/>
    </source>
</evidence>
<evidence type="ECO:0000256" key="11">
    <source>
        <dbReference type="ARBA" id="ARBA00023006"/>
    </source>
</evidence>
<dbReference type="SMART" id="SM00745">
    <property type="entry name" value="MIT"/>
    <property type="match status" value="1"/>
</dbReference>
<feature type="compositionally biased region" description="Polar residues" evidence="16">
    <location>
        <begin position="385"/>
        <end position="398"/>
    </location>
</feature>
<dbReference type="PROSITE" id="PS50011">
    <property type="entry name" value="PROTEIN_KINASE_DOM"/>
    <property type="match status" value="1"/>
</dbReference>
<dbReference type="Pfam" id="PF04212">
    <property type="entry name" value="MIT"/>
    <property type="match status" value="1"/>
</dbReference>
<dbReference type="GO" id="GO:0000422">
    <property type="term" value="P:autophagy of mitochondrion"/>
    <property type="evidence" value="ECO:0007669"/>
    <property type="project" value="TreeGrafter"/>
</dbReference>
<sequence>MLDIPNYSLIRKLGSGSYGEVYLAKRKGSDDLLAIKVIAKTKLSKRGEDNLVSEISILKKLRHPHIVCMYDFSWDSSAVYLFMEYCPGGDLSQFLKQRKRLREDLVRHFLQQLALALYYLKKKNIIHMDIKPQNIMLTSPTNPVLKVTDFGFAQCHKDTIKMNELRGTLLYMAPEIYCEGIYHPSCDLWSVGVILYQCLFGFTPYGSADSASLKAKLLKDEPIKIPSSVPISPDCETLLRGLLKRHPDERLNHEEFFAHPFVDLKHAPSAESLDKALEHLERAYDYEKHGKLQNAYESYTRGLAHLVAAVEFEDSRAEKNELRLMAVKNFDRAEKLKSQLKKKSSVVRPPRPPFPDNLVTGPSTNTPEDLIRPTNISACAATKPGESTETRPLNNSSAPPIPPPPFLRQHKQPKPCKGKEKPSKSSGIISKLKSLWWGSNSKEETKDWRSPTDDSPPADQKITLSRPGKSLSLPPSHPHHPIEPDRCDPTDGQSSEPVDQPAAAIRETDDPSVAAESAKKPGLGIDNSCAVASKSGESPSSSVRSHDSESLEAETKPRVVDKWIRLKMLHAILDRTHSESVSTEEPVDELQASYIREQQLALVADSERLLELKSMCQETDVAYLDVVSRLDEFYTLFRMQEFEQAQANFEENFENCLSVVKADPNEARRSSFRRELKVVLDLVESIKPRLSSQQQQQERPSSQSSSFEVGEEPVPEAETSEGCSIS</sequence>
<dbReference type="GO" id="GO:0000045">
    <property type="term" value="P:autophagosome assembly"/>
    <property type="evidence" value="ECO:0007669"/>
    <property type="project" value="TreeGrafter"/>
</dbReference>
<feature type="compositionally biased region" description="Low complexity" evidence="16">
    <location>
        <begin position="691"/>
        <end position="706"/>
    </location>
</feature>
<dbReference type="PANTHER" id="PTHR24348:SF65">
    <property type="entry name" value="SERINE_THREONINE-PROTEIN KINASE ULK3"/>
    <property type="match status" value="1"/>
</dbReference>
<evidence type="ECO:0000256" key="9">
    <source>
        <dbReference type="ARBA" id="ARBA00022777"/>
    </source>
</evidence>
<name>A0AAV2T316_CALDB</name>
<evidence type="ECO:0000256" key="4">
    <source>
        <dbReference type="ARBA" id="ARBA00022490"/>
    </source>
</evidence>
<feature type="binding site" evidence="15">
    <location>
        <position position="40"/>
    </location>
    <ligand>
        <name>ATP</name>
        <dbReference type="ChEBI" id="CHEBI:30616"/>
    </ligand>
</feature>
<keyword evidence="7" id="KW-0677">Repeat</keyword>
<dbReference type="InterPro" id="IPR011009">
    <property type="entry name" value="Kinase-like_dom_sf"/>
</dbReference>
<evidence type="ECO:0000259" key="17">
    <source>
        <dbReference type="PROSITE" id="PS50011"/>
    </source>
</evidence>
<accession>A0AAV2T316</accession>
<dbReference type="Gene3D" id="3.30.200.20">
    <property type="entry name" value="Phosphorylase Kinase, domain 1"/>
    <property type="match status" value="1"/>
</dbReference>
<dbReference type="PROSITE" id="PS00107">
    <property type="entry name" value="PROTEIN_KINASE_ATP"/>
    <property type="match status" value="1"/>
</dbReference>
<keyword evidence="6" id="KW-0808">Transferase</keyword>
<dbReference type="FunFam" id="3.30.200.20:FF:000042">
    <property type="entry name" value="Aurora kinase A"/>
    <property type="match status" value="1"/>
</dbReference>
<dbReference type="InterPro" id="IPR017441">
    <property type="entry name" value="Protein_kinase_ATP_BS"/>
</dbReference>
<evidence type="ECO:0000256" key="13">
    <source>
        <dbReference type="ARBA" id="ARBA00047899"/>
    </source>
</evidence>
<dbReference type="SUPFAM" id="SSF116846">
    <property type="entry name" value="MIT domain"/>
    <property type="match status" value="1"/>
</dbReference>
<dbReference type="FunFam" id="1.10.510.10:FF:000571">
    <property type="entry name" value="Maternal embryonic leucine zipper kinase"/>
    <property type="match status" value="1"/>
</dbReference>
<keyword evidence="4" id="KW-0963">Cytoplasm</keyword>
<dbReference type="InterPro" id="IPR008271">
    <property type="entry name" value="Ser/Thr_kinase_AS"/>
</dbReference>
<dbReference type="InterPro" id="IPR036181">
    <property type="entry name" value="MIT_dom_sf"/>
</dbReference>
<feature type="compositionally biased region" description="Basic and acidic residues" evidence="16">
    <location>
        <begin position="544"/>
        <end position="554"/>
    </location>
</feature>
<evidence type="ECO:0000256" key="10">
    <source>
        <dbReference type="ARBA" id="ARBA00022840"/>
    </source>
</evidence>
<evidence type="ECO:0000256" key="12">
    <source>
        <dbReference type="ARBA" id="ARBA00032242"/>
    </source>
</evidence>
<dbReference type="EC" id="2.7.11.1" evidence="2"/>
<dbReference type="Gene3D" id="1.10.510.10">
    <property type="entry name" value="Transferase(Phosphotransferase) domain 1"/>
    <property type="match status" value="1"/>
</dbReference>
<keyword evidence="10 15" id="KW-0067">ATP-binding</keyword>
<dbReference type="Proteomes" id="UP001497525">
    <property type="component" value="Unassembled WGS sequence"/>
</dbReference>
<feature type="compositionally biased region" description="Low complexity" evidence="16">
    <location>
        <begin position="424"/>
        <end position="435"/>
    </location>
</feature>
<evidence type="ECO:0000256" key="6">
    <source>
        <dbReference type="ARBA" id="ARBA00022679"/>
    </source>
</evidence>
<evidence type="ECO:0000256" key="16">
    <source>
        <dbReference type="SAM" id="MobiDB-lite"/>
    </source>
</evidence>
<dbReference type="GO" id="GO:0034727">
    <property type="term" value="P:piecemeal microautophagy of the nucleus"/>
    <property type="evidence" value="ECO:0007669"/>
    <property type="project" value="TreeGrafter"/>
</dbReference>
<organism evidence="18 19">
    <name type="scientific">Calicophoron daubneyi</name>
    <name type="common">Rumen fluke</name>
    <name type="synonym">Paramphistomum daubneyi</name>
    <dbReference type="NCBI Taxonomy" id="300641"/>
    <lineage>
        <taxon>Eukaryota</taxon>
        <taxon>Metazoa</taxon>
        <taxon>Spiralia</taxon>
        <taxon>Lophotrochozoa</taxon>
        <taxon>Platyhelminthes</taxon>
        <taxon>Trematoda</taxon>
        <taxon>Digenea</taxon>
        <taxon>Plagiorchiida</taxon>
        <taxon>Pronocephalata</taxon>
        <taxon>Paramphistomoidea</taxon>
        <taxon>Paramphistomidae</taxon>
        <taxon>Calicophoron</taxon>
    </lineage>
</organism>
<evidence type="ECO:0000256" key="14">
    <source>
        <dbReference type="ARBA" id="ARBA00048679"/>
    </source>
</evidence>
<keyword evidence="5" id="KW-0723">Serine/threonine-protein kinase</keyword>
<dbReference type="PANTHER" id="PTHR24348">
    <property type="entry name" value="SERINE/THREONINE-PROTEIN KINASE UNC-51-RELATED"/>
    <property type="match status" value="1"/>
</dbReference>
<evidence type="ECO:0000256" key="3">
    <source>
        <dbReference type="ARBA" id="ARBA00021644"/>
    </source>
</evidence>
<feature type="region of interest" description="Disordered" evidence="16">
    <location>
        <begin position="688"/>
        <end position="726"/>
    </location>
</feature>
<feature type="compositionally biased region" description="Basic and acidic residues" evidence="16">
    <location>
        <begin position="480"/>
        <end position="489"/>
    </location>
</feature>
<protein>
    <recommendedName>
        <fullName evidence="3">Serine/threonine-protein kinase ULK3</fullName>
        <ecNumber evidence="2">2.7.11.1</ecNumber>
    </recommendedName>
    <alternativeName>
        <fullName evidence="12">Unc-51-like kinase 3</fullName>
    </alternativeName>
</protein>
<keyword evidence="8 15" id="KW-0547">Nucleotide-binding</keyword>
<comment type="catalytic activity">
    <reaction evidence="13">
        <text>L-threonyl-[protein] + ATP = O-phospho-L-threonyl-[protein] + ADP + H(+)</text>
        <dbReference type="Rhea" id="RHEA:46608"/>
        <dbReference type="Rhea" id="RHEA-COMP:11060"/>
        <dbReference type="Rhea" id="RHEA-COMP:11605"/>
        <dbReference type="ChEBI" id="CHEBI:15378"/>
        <dbReference type="ChEBI" id="CHEBI:30013"/>
        <dbReference type="ChEBI" id="CHEBI:30616"/>
        <dbReference type="ChEBI" id="CHEBI:61977"/>
        <dbReference type="ChEBI" id="CHEBI:456216"/>
        <dbReference type="EC" id="2.7.11.1"/>
    </reaction>
</comment>
<evidence type="ECO:0000256" key="15">
    <source>
        <dbReference type="PROSITE-ProRule" id="PRU10141"/>
    </source>
</evidence>
<dbReference type="GO" id="GO:0010506">
    <property type="term" value="P:regulation of autophagy"/>
    <property type="evidence" value="ECO:0007669"/>
    <property type="project" value="InterPro"/>
</dbReference>
<dbReference type="AlphaFoldDB" id="A0AAV2T316"/>
<feature type="compositionally biased region" description="Acidic residues" evidence="16">
    <location>
        <begin position="709"/>
        <end position="719"/>
    </location>
</feature>
<keyword evidence="11" id="KW-0072">Autophagy</keyword>
<dbReference type="GO" id="GO:0004674">
    <property type="term" value="F:protein serine/threonine kinase activity"/>
    <property type="evidence" value="ECO:0007669"/>
    <property type="project" value="UniProtKB-KW"/>
</dbReference>
<comment type="catalytic activity">
    <reaction evidence="14">
        <text>L-seryl-[protein] + ATP = O-phospho-L-seryl-[protein] + ADP + H(+)</text>
        <dbReference type="Rhea" id="RHEA:17989"/>
        <dbReference type="Rhea" id="RHEA-COMP:9863"/>
        <dbReference type="Rhea" id="RHEA-COMP:11604"/>
        <dbReference type="ChEBI" id="CHEBI:15378"/>
        <dbReference type="ChEBI" id="CHEBI:29999"/>
        <dbReference type="ChEBI" id="CHEBI:30616"/>
        <dbReference type="ChEBI" id="CHEBI:83421"/>
        <dbReference type="ChEBI" id="CHEBI:456216"/>
        <dbReference type="EC" id="2.7.11.1"/>
    </reaction>
</comment>
<evidence type="ECO:0000256" key="8">
    <source>
        <dbReference type="ARBA" id="ARBA00022741"/>
    </source>
</evidence>